<dbReference type="Proteomes" id="UP000054858">
    <property type="component" value="Unassembled WGS sequence"/>
</dbReference>
<name>A0A0W0X3A3_9GAMM</name>
<dbReference type="SUPFAM" id="SSF53300">
    <property type="entry name" value="vWA-like"/>
    <property type="match status" value="1"/>
</dbReference>
<dbReference type="AlphaFoldDB" id="A0A0W0X3A3"/>
<sequence>MIEFHFIRPFWLFSFVPLALFAWFLLQYKPAMQAWGEVCDNHLLPYLIKSHGRSKRMTSLMLLMMSAALMIIALAGPTWSRLPVPTYKSIQPRVLILDMSEQMLEKDLSPDRFTRAKFKLHDLFKHKEAGQFGLVVYTGEPFVVSPLTDDAETIDALLSSLAPDIMPVEGNRLDTALEQAGKLITQAGFNNGDVLILTAMPPSSAAINEARRLANQGIHTSVMPIVKSSSPESLFQPLAVAGQGELIAFSDTSTDMEKWLRTTGKSHQFSADLQHDIPVWRDQGRWFLVPALLLLLPVFQRGWLQRITA</sequence>
<organism evidence="3 4">
    <name type="scientific">Legionella oakridgensis</name>
    <dbReference type="NCBI Taxonomy" id="29423"/>
    <lineage>
        <taxon>Bacteria</taxon>
        <taxon>Pseudomonadati</taxon>
        <taxon>Pseudomonadota</taxon>
        <taxon>Gammaproteobacteria</taxon>
        <taxon>Legionellales</taxon>
        <taxon>Legionellaceae</taxon>
        <taxon>Legionella</taxon>
    </lineage>
</organism>
<evidence type="ECO:0000313" key="3">
    <source>
        <dbReference type="EMBL" id="KTD39002.1"/>
    </source>
</evidence>
<evidence type="ECO:0000259" key="2">
    <source>
        <dbReference type="Pfam" id="PF13519"/>
    </source>
</evidence>
<dbReference type="RefSeq" id="WP_025386628.1">
    <property type="nucleotide sequence ID" value="NZ_KV441804.1"/>
</dbReference>
<dbReference type="Pfam" id="PF13519">
    <property type="entry name" value="VWA_2"/>
    <property type="match status" value="1"/>
</dbReference>
<dbReference type="PANTHER" id="PTHR22550:SF14">
    <property type="entry name" value="VWFA DOMAIN-CONTAINING PROTEIN"/>
    <property type="match status" value="1"/>
</dbReference>
<dbReference type="Gene3D" id="3.40.50.410">
    <property type="entry name" value="von Willebrand factor, type A domain"/>
    <property type="match status" value="1"/>
</dbReference>
<keyword evidence="1" id="KW-1133">Transmembrane helix</keyword>
<accession>A0A0W0X3A3</accession>
<evidence type="ECO:0000256" key="1">
    <source>
        <dbReference type="SAM" id="Phobius"/>
    </source>
</evidence>
<protein>
    <recommendedName>
        <fullName evidence="2">VWFA domain-containing protein</fullName>
    </recommendedName>
</protein>
<evidence type="ECO:0000313" key="4">
    <source>
        <dbReference type="Proteomes" id="UP000054858"/>
    </source>
</evidence>
<feature type="transmembrane region" description="Helical" evidence="1">
    <location>
        <begin position="6"/>
        <end position="26"/>
    </location>
</feature>
<dbReference type="InterPro" id="IPR002035">
    <property type="entry name" value="VWF_A"/>
</dbReference>
<keyword evidence="1" id="KW-0472">Membrane</keyword>
<dbReference type="InterPro" id="IPR050768">
    <property type="entry name" value="UPF0353/GerABKA_families"/>
</dbReference>
<proteinExistence type="predicted"/>
<reference evidence="3 4" key="1">
    <citation type="submission" date="2015-11" db="EMBL/GenBank/DDBJ databases">
        <title>Genomic analysis of 38 Legionella species identifies large and diverse effector repertoires.</title>
        <authorList>
            <person name="Burstein D."/>
            <person name="Amaro F."/>
            <person name="Zusman T."/>
            <person name="Lifshitz Z."/>
            <person name="Cohen O."/>
            <person name="Gilbert J.A."/>
            <person name="Pupko T."/>
            <person name="Shuman H.A."/>
            <person name="Segal G."/>
        </authorList>
    </citation>
    <scope>NUCLEOTIDE SEQUENCE [LARGE SCALE GENOMIC DNA]</scope>
    <source>
        <strain evidence="3 4">Oak Ridge-10</strain>
    </source>
</reference>
<feature type="transmembrane region" description="Helical" evidence="1">
    <location>
        <begin position="59"/>
        <end position="79"/>
    </location>
</feature>
<dbReference type="EMBL" id="LNYP01000023">
    <property type="protein sequence ID" value="KTD39002.1"/>
    <property type="molecule type" value="Genomic_DNA"/>
</dbReference>
<comment type="caution">
    <text evidence="3">The sequence shown here is derived from an EMBL/GenBank/DDBJ whole genome shotgun (WGS) entry which is preliminary data.</text>
</comment>
<dbReference type="PANTHER" id="PTHR22550">
    <property type="entry name" value="SPORE GERMINATION PROTEIN"/>
    <property type="match status" value="1"/>
</dbReference>
<dbReference type="PATRIC" id="fig|29423.5.peg.1176"/>
<feature type="domain" description="VWFA" evidence="2">
    <location>
        <begin position="94"/>
        <end position="192"/>
    </location>
</feature>
<keyword evidence="1" id="KW-0812">Transmembrane</keyword>
<dbReference type="InterPro" id="IPR036465">
    <property type="entry name" value="vWFA_dom_sf"/>
</dbReference>
<gene>
    <name evidence="3" type="ORF">Loak_1123</name>
</gene>